<protein>
    <submittedName>
        <fullName evidence="2">Oligosaccharide repeat unit polymerase</fullName>
    </submittedName>
</protein>
<dbReference type="NCBIfam" id="TIGR04370">
    <property type="entry name" value="glyco_rpt_poly"/>
    <property type="match status" value="1"/>
</dbReference>
<feature type="transmembrane region" description="Helical" evidence="1">
    <location>
        <begin position="59"/>
        <end position="80"/>
    </location>
</feature>
<dbReference type="Proteomes" id="UP000561681">
    <property type="component" value="Unassembled WGS sequence"/>
</dbReference>
<feature type="transmembrane region" description="Helical" evidence="1">
    <location>
        <begin position="407"/>
        <end position="424"/>
    </location>
</feature>
<feature type="transmembrane region" description="Helical" evidence="1">
    <location>
        <begin position="110"/>
        <end position="127"/>
    </location>
</feature>
<dbReference type="AlphaFoldDB" id="A0A7W7J010"/>
<feature type="transmembrane region" description="Helical" evidence="1">
    <location>
        <begin position="382"/>
        <end position="401"/>
    </location>
</feature>
<keyword evidence="3" id="KW-1185">Reference proteome</keyword>
<feature type="transmembrane region" description="Helical" evidence="1">
    <location>
        <begin position="29"/>
        <end position="47"/>
    </location>
</feature>
<evidence type="ECO:0000256" key="1">
    <source>
        <dbReference type="SAM" id="Phobius"/>
    </source>
</evidence>
<dbReference type="RefSeq" id="WP_184165496.1">
    <property type="nucleotide sequence ID" value="NZ_JACHLD010000006.1"/>
</dbReference>
<sequence length="432" mass="50667">MLVIFLFSLINILYIIFLKIIFKKLLNPLSIIILWWAFWVVISYAGLTDLYKPDEYVLLLVFLLNSGLLFGSFFGVFICSGRKYHKELYKFKDDIFENKIKKIFDKTYKIVLPIVLFFFLKAIYILATKGVEGYRGLTFSDGDNEGILFGNPYLEILYSLTISPYILFYLLVGVYLFIFKGEKKIFYVGSLLMFLESTMRLGRFGLYYILMMTFIAFILNPTKSKAIKTKFKKIILTFTLILLVVGGLRESNFGNVLYKSIFEYHTVGFTLLSNELDDPSSKLNNNMSYGMGTLGGMDYVSTLFIRRFSPTYDSHYSYMVKDHHLPVETGYDRNGYPIYHNAFYTMLFTLYADGREFFVFFIPLLIGVFMGFYYAKFKKTNYIFDFLIVLFFMFVFIFSLFQSMLQSHIVFLALMILLYIGRKVNKHKFDCK</sequence>
<dbReference type="InterPro" id="IPR023298">
    <property type="entry name" value="ATPase_P-typ_TM_dom_sf"/>
</dbReference>
<feature type="transmembrane region" description="Helical" evidence="1">
    <location>
        <begin position="357"/>
        <end position="375"/>
    </location>
</feature>
<evidence type="ECO:0000313" key="2">
    <source>
        <dbReference type="EMBL" id="MBB4803678.1"/>
    </source>
</evidence>
<feature type="transmembrane region" description="Helical" evidence="1">
    <location>
        <begin position="156"/>
        <end position="178"/>
    </location>
</feature>
<gene>
    <name evidence="2" type="ORF">HNP37_003753</name>
</gene>
<accession>A0A7W7J010</accession>
<organism evidence="2 3">
    <name type="scientific">Flavobacterium nitrogenifigens</name>
    <dbReference type="NCBI Taxonomy" id="1617283"/>
    <lineage>
        <taxon>Bacteria</taxon>
        <taxon>Pseudomonadati</taxon>
        <taxon>Bacteroidota</taxon>
        <taxon>Flavobacteriia</taxon>
        <taxon>Flavobacteriales</taxon>
        <taxon>Flavobacteriaceae</taxon>
        <taxon>Flavobacterium</taxon>
    </lineage>
</organism>
<dbReference type="SUPFAM" id="SSF81665">
    <property type="entry name" value="Calcium ATPase, transmembrane domain M"/>
    <property type="match status" value="1"/>
</dbReference>
<feature type="transmembrane region" description="Helical" evidence="1">
    <location>
        <begin position="6"/>
        <end position="22"/>
    </location>
</feature>
<feature type="transmembrane region" description="Helical" evidence="1">
    <location>
        <begin position="206"/>
        <end position="222"/>
    </location>
</feature>
<dbReference type="EMBL" id="JACHLD010000006">
    <property type="protein sequence ID" value="MBB4803678.1"/>
    <property type="molecule type" value="Genomic_DNA"/>
</dbReference>
<comment type="caution">
    <text evidence="2">The sequence shown here is derived from an EMBL/GenBank/DDBJ whole genome shotgun (WGS) entry which is preliminary data.</text>
</comment>
<reference evidence="2 3" key="1">
    <citation type="submission" date="2020-08" db="EMBL/GenBank/DDBJ databases">
        <title>Functional genomics of gut bacteria from endangered species of beetles.</title>
        <authorList>
            <person name="Carlos-Shanley C."/>
        </authorList>
    </citation>
    <scope>NUCLEOTIDE SEQUENCE [LARGE SCALE GENOMIC DNA]</scope>
    <source>
        <strain evidence="2 3">S00142</strain>
    </source>
</reference>
<feature type="transmembrane region" description="Helical" evidence="1">
    <location>
        <begin position="234"/>
        <end position="249"/>
    </location>
</feature>
<evidence type="ECO:0000313" key="3">
    <source>
        <dbReference type="Proteomes" id="UP000561681"/>
    </source>
</evidence>
<proteinExistence type="predicted"/>
<name>A0A7W7J010_9FLAO</name>
<keyword evidence="1" id="KW-0472">Membrane</keyword>
<keyword evidence="1" id="KW-1133">Transmembrane helix</keyword>
<keyword evidence="1" id="KW-0812">Transmembrane</keyword>